<evidence type="ECO:0000313" key="3">
    <source>
        <dbReference type="Proteomes" id="UP000727407"/>
    </source>
</evidence>
<name>A0A8J4TSY0_CLAMG</name>
<sequence length="152" mass="16761">MQKKTGGKTPYYSIYLVFRAYSVNPPGYREPLNETHKLVLSGMFKVYCGRKKYTHTKAPKGGCRSDYIWSGMFLKDNVEKNRSFGVLQLGASNGFMTQNIDYAMRLRIERANVMTRPHVHVQADAQPSSAGVDDAPPGTSAGSGSTASSATW</sequence>
<feature type="region of interest" description="Disordered" evidence="1">
    <location>
        <begin position="123"/>
        <end position="152"/>
    </location>
</feature>
<protein>
    <submittedName>
        <fullName evidence="2">Beta-glucosidase 1</fullName>
    </submittedName>
</protein>
<dbReference type="EMBL" id="QNUK01001418">
    <property type="protein sequence ID" value="KAF5882006.1"/>
    <property type="molecule type" value="Genomic_DNA"/>
</dbReference>
<reference evidence="2" key="1">
    <citation type="submission" date="2020-07" db="EMBL/GenBank/DDBJ databases">
        <title>Clarias magur genome sequencing, assembly and annotation.</title>
        <authorList>
            <person name="Kushwaha B."/>
            <person name="Kumar R."/>
            <person name="Das P."/>
            <person name="Joshi C.G."/>
            <person name="Kumar D."/>
            <person name="Nagpure N.S."/>
            <person name="Pandey M."/>
            <person name="Agarwal S."/>
            <person name="Srivastava S."/>
            <person name="Singh M."/>
            <person name="Sahoo L."/>
            <person name="Jayasankar P."/>
            <person name="Meher P.K."/>
            <person name="Koringa P.G."/>
            <person name="Iquebal M.A."/>
            <person name="Das S.P."/>
            <person name="Bit A."/>
            <person name="Patnaik S."/>
            <person name="Patel N."/>
            <person name="Shah T.M."/>
            <person name="Hinsu A."/>
            <person name="Jena J.K."/>
        </authorList>
    </citation>
    <scope>NUCLEOTIDE SEQUENCE</scope>
    <source>
        <strain evidence="2">CIFAMagur01</strain>
        <tissue evidence="2">Testis</tissue>
    </source>
</reference>
<evidence type="ECO:0000313" key="2">
    <source>
        <dbReference type="EMBL" id="KAF5882006.1"/>
    </source>
</evidence>
<accession>A0A8J4TSY0</accession>
<evidence type="ECO:0000256" key="1">
    <source>
        <dbReference type="SAM" id="MobiDB-lite"/>
    </source>
</evidence>
<gene>
    <name evidence="2" type="primary">Bglu1</name>
    <name evidence="2" type="ORF">DAT39_023087</name>
</gene>
<organism evidence="2 3">
    <name type="scientific">Clarias magur</name>
    <name type="common">Asian catfish</name>
    <name type="synonym">Macropteronotus magur</name>
    <dbReference type="NCBI Taxonomy" id="1594786"/>
    <lineage>
        <taxon>Eukaryota</taxon>
        <taxon>Metazoa</taxon>
        <taxon>Chordata</taxon>
        <taxon>Craniata</taxon>
        <taxon>Vertebrata</taxon>
        <taxon>Euteleostomi</taxon>
        <taxon>Actinopterygii</taxon>
        <taxon>Neopterygii</taxon>
        <taxon>Teleostei</taxon>
        <taxon>Ostariophysi</taxon>
        <taxon>Siluriformes</taxon>
        <taxon>Clariidae</taxon>
        <taxon>Clarias</taxon>
    </lineage>
</organism>
<dbReference type="AlphaFoldDB" id="A0A8J4TSY0"/>
<feature type="compositionally biased region" description="Low complexity" evidence="1">
    <location>
        <begin position="138"/>
        <end position="152"/>
    </location>
</feature>
<dbReference type="Proteomes" id="UP000727407">
    <property type="component" value="Unassembled WGS sequence"/>
</dbReference>
<comment type="caution">
    <text evidence="2">The sequence shown here is derived from an EMBL/GenBank/DDBJ whole genome shotgun (WGS) entry which is preliminary data.</text>
</comment>
<keyword evidence="3" id="KW-1185">Reference proteome</keyword>
<proteinExistence type="predicted"/>